<evidence type="ECO:0000313" key="3">
    <source>
        <dbReference type="Proteomes" id="UP000299102"/>
    </source>
</evidence>
<feature type="region of interest" description="Disordered" evidence="1">
    <location>
        <begin position="154"/>
        <end position="178"/>
    </location>
</feature>
<dbReference type="EMBL" id="BGZK01000495">
    <property type="protein sequence ID" value="GBP47098.1"/>
    <property type="molecule type" value="Genomic_DNA"/>
</dbReference>
<dbReference type="Proteomes" id="UP000299102">
    <property type="component" value="Unassembled WGS sequence"/>
</dbReference>
<evidence type="ECO:0000256" key="1">
    <source>
        <dbReference type="SAM" id="MobiDB-lite"/>
    </source>
</evidence>
<evidence type="ECO:0000313" key="2">
    <source>
        <dbReference type="EMBL" id="GBP47098.1"/>
    </source>
</evidence>
<organism evidence="2 3">
    <name type="scientific">Eumeta variegata</name>
    <name type="common">Bagworm moth</name>
    <name type="synonym">Eumeta japonica</name>
    <dbReference type="NCBI Taxonomy" id="151549"/>
    <lineage>
        <taxon>Eukaryota</taxon>
        <taxon>Metazoa</taxon>
        <taxon>Ecdysozoa</taxon>
        <taxon>Arthropoda</taxon>
        <taxon>Hexapoda</taxon>
        <taxon>Insecta</taxon>
        <taxon>Pterygota</taxon>
        <taxon>Neoptera</taxon>
        <taxon>Endopterygota</taxon>
        <taxon>Lepidoptera</taxon>
        <taxon>Glossata</taxon>
        <taxon>Ditrysia</taxon>
        <taxon>Tineoidea</taxon>
        <taxon>Psychidae</taxon>
        <taxon>Oiketicinae</taxon>
        <taxon>Eumeta</taxon>
    </lineage>
</organism>
<proteinExistence type="predicted"/>
<name>A0A4C1W6W3_EUMVA</name>
<accession>A0A4C1W6W3</accession>
<dbReference type="AlphaFoldDB" id="A0A4C1W6W3"/>
<keyword evidence="3" id="KW-1185">Reference proteome</keyword>
<reference evidence="2 3" key="1">
    <citation type="journal article" date="2019" name="Commun. Biol.">
        <title>The bagworm genome reveals a unique fibroin gene that provides high tensile strength.</title>
        <authorList>
            <person name="Kono N."/>
            <person name="Nakamura H."/>
            <person name="Ohtoshi R."/>
            <person name="Tomita M."/>
            <person name="Numata K."/>
            <person name="Arakawa K."/>
        </authorList>
    </citation>
    <scope>NUCLEOTIDE SEQUENCE [LARGE SCALE GENOMIC DNA]</scope>
</reference>
<comment type="caution">
    <text evidence="2">The sequence shown here is derived from an EMBL/GenBank/DDBJ whole genome shotgun (WGS) entry which is preliminary data.</text>
</comment>
<sequence>MAHLNGPRGHDICNSRFAALFLSRQTFSIWRRREPRAATINHRHFTDAINSQIMKCALANLKSDFQPSYLDIQSQLLPRPSPARSNQIFTPASQFQRYNLLTENAFFSNPDAGPSGEQRERKTRPTFVNNVECVFLCGLIYMASGIPHLINKRRAAGGGAGSEQLARRRPSSIDFGRARIPRETRSSHGLGCSRFNRNSIFRPPWQIEMS</sequence>
<gene>
    <name evidence="2" type="ORF">EVAR_96053_1</name>
</gene>
<protein>
    <submittedName>
        <fullName evidence="2">Uncharacterized protein</fullName>
    </submittedName>
</protein>